<keyword evidence="7 10" id="KW-1133">Transmembrane helix</keyword>
<feature type="transmembrane region" description="Helical" evidence="10">
    <location>
        <begin position="69"/>
        <end position="90"/>
    </location>
</feature>
<accession>A0A3B0TPP2</accession>
<keyword evidence="9 10" id="KW-0472">Membrane</keyword>
<keyword evidence="8" id="KW-0406">Ion transport</keyword>
<feature type="transmembrane region" description="Helical" evidence="10">
    <location>
        <begin position="455"/>
        <end position="475"/>
    </location>
</feature>
<dbReference type="AlphaFoldDB" id="A0A3B0TPP2"/>
<dbReference type="EMBL" id="UOEO01000125">
    <property type="protein sequence ID" value="VAW19928.1"/>
    <property type="molecule type" value="Genomic_DNA"/>
</dbReference>
<organism evidence="11">
    <name type="scientific">hydrothermal vent metagenome</name>
    <dbReference type="NCBI Taxonomy" id="652676"/>
    <lineage>
        <taxon>unclassified sequences</taxon>
        <taxon>metagenomes</taxon>
        <taxon>ecological metagenomes</taxon>
    </lineage>
</organism>
<keyword evidence="5 10" id="KW-0812">Transmembrane</keyword>
<dbReference type="GO" id="GO:0005886">
    <property type="term" value="C:plasma membrane"/>
    <property type="evidence" value="ECO:0007669"/>
    <property type="project" value="UniProtKB-SubCell"/>
</dbReference>
<gene>
    <name evidence="11" type="ORF">MNBD_ALPHA12-2107</name>
</gene>
<sequence length="484" mass="52166">MGFRTTLTIIGALVATLGLTMLVPATVDALSGYDDWRVFVSASMVTTLSGAGIWAASSGRIETLTLRQAFLLTASIWIVITLFGSLPFLWSDMQLSFTDAVFEAMSGITTTGATVVSGLDTSPPGFLLWRGLLQWFGGLGIVVMAIAVLPMLQVGGMQMFRAEAFETPDKILPRATQIAGGMTIIYVSLTAAAAAAYWYFGMDLFDAIVHAMTTLATGGFSTRDGSIESYNSAAIDYVAIIFMILGALPFALFLGAVRHGQWRRLFFDSQIRAFLLLLVSASLIIMWLQIRISAYEGEQAFRHALFSVTSVVTGTGYATVDYGAWGPLATSMFFVLTFVGGCTGSTSCGIKIFRFQVLARDLYQHIRKIVTPSMVYVKRYNGAPLPDTVSVSVQSFFFLYILSFFVLAMALSATGLDPVTALSGAATTLSDVGPGLGDIIGPSGNFSSLPDASKWLMVVGMLTGRLEVLIILVLFTPRFWRVNV</sequence>
<evidence type="ECO:0000256" key="10">
    <source>
        <dbReference type="SAM" id="Phobius"/>
    </source>
</evidence>
<comment type="subcellular location">
    <subcellularLocation>
        <location evidence="1">Cell membrane</location>
        <topology evidence="1">Multi-pass membrane protein</topology>
    </subcellularLocation>
</comment>
<evidence type="ECO:0000256" key="4">
    <source>
        <dbReference type="ARBA" id="ARBA00022538"/>
    </source>
</evidence>
<evidence type="ECO:0000256" key="8">
    <source>
        <dbReference type="ARBA" id="ARBA00023065"/>
    </source>
</evidence>
<protein>
    <submittedName>
        <fullName evidence="11">Trk potassium uptake system protein TrkH</fullName>
    </submittedName>
</protein>
<feature type="transmembrane region" description="Helical" evidence="10">
    <location>
        <begin position="39"/>
        <end position="57"/>
    </location>
</feature>
<evidence type="ECO:0000256" key="5">
    <source>
        <dbReference type="ARBA" id="ARBA00022692"/>
    </source>
</evidence>
<reference evidence="11" key="1">
    <citation type="submission" date="2018-06" db="EMBL/GenBank/DDBJ databases">
        <authorList>
            <person name="Zhirakovskaya E."/>
        </authorList>
    </citation>
    <scope>NUCLEOTIDE SEQUENCE</scope>
</reference>
<evidence type="ECO:0000256" key="6">
    <source>
        <dbReference type="ARBA" id="ARBA00022958"/>
    </source>
</evidence>
<feature type="transmembrane region" description="Helical" evidence="10">
    <location>
        <begin position="397"/>
        <end position="416"/>
    </location>
</feature>
<proteinExistence type="predicted"/>
<name>A0A3B0TPP2_9ZZZZ</name>
<dbReference type="PIRSF" id="PIRSF006247">
    <property type="entry name" value="TrkH"/>
    <property type="match status" value="1"/>
</dbReference>
<evidence type="ECO:0000313" key="11">
    <source>
        <dbReference type="EMBL" id="VAW19928.1"/>
    </source>
</evidence>
<feature type="transmembrane region" description="Helical" evidence="10">
    <location>
        <begin position="332"/>
        <end position="353"/>
    </location>
</feature>
<evidence type="ECO:0000256" key="2">
    <source>
        <dbReference type="ARBA" id="ARBA00022448"/>
    </source>
</evidence>
<dbReference type="PANTHER" id="PTHR32024">
    <property type="entry name" value="TRK SYSTEM POTASSIUM UPTAKE PROTEIN TRKG-RELATED"/>
    <property type="match status" value="1"/>
</dbReference>
<feature type="transmembrane region" description="Helical" evidence="10">
    <location>
        <begin position="234"/>
        <end position="257"/>
    </location>
</feature>
<dbReference type="Pfam" id="PF02386">
    <property type="entry name" value="TrkH"/>
    <property type="match status" value="1"/>
</dbReference>
<evidence type="ECO:0000256" key="7">
    <source>
        <dbReference type="ARBA" id="ARBA00022989"/>
    </source>
</evidence>
<keyword evidence="3" id="KW-1003">Cell membrane</keyword>
<feature type="transmembrane region" description="Helical" evidence="10">
    <location>
        <begin position="269"/>
        <end position="288"/>
    </location>
</feature>
<evidence type="ECO:0000256" key="3">
    <source>
        <dbReference type="ARBA" id="ARBA00022475"/>
    </source>
</evidence>
<dbReference type="PANTHER" id="PTHR32024:SF3">
    <property type="entry name" value="TRK SYSTEM POTASSIUM UPTAKE PROTEIN"/>
    <property type="match status" value="1"/>
</dbReference>
<keyword evidence="2" id="KW-0813">Transport</keyword>
<dbReference type="InterPro" id="IPR004772">
    <property type="entry name" value="TrkH"/>
</dbReference>
<dbReference type="InterPro" id="IPR003445">
    <property type="entry name" value="Cat_transpt"/>
</dbReference>
<evidence type="ECO:0000256" key="9">
    <source>
        <dbReference type="ARBA" id="ARBA00023136"/>
    </source>
</evidence>
<feature type="transmembrane region" description="Helical" evidence="10">
    <location>
        <begin position="178"/>
        <end position="198"/>
    </location>
</feature>
<evidence type="ECO:0000256" key="1">
    <source>
        <dbReference type="ARBA" id="ARBA00004651"/>
    </source>
</evidence>
<keyword evidence="6" id="KW-0630">Potassium</keyword>
<dbReference type="GO" id="GO:0015379">
    <property type="term" value="F:potassium:chloride symporter activity"/>
    <property type="evidence" value="ECO:0007669"/>
    <property type="project" value="InterPro"/>
</dbReference>
<feature type="transmembrane region" description="Helical" evidence="10">
    <location>
        <begin position="132"/>
        <end position="152"/>
    </location>
</feature>
<keyword evidence="4" id="KW-0633">Potassium transport</keyword>